<dbReference type="InterPro" id="IPR029016">
    <property type="entry name" value="GAF-like_dom_sf"/>
</dbReference>
<evidence type="ECO:0000256" key="17">
    <source>
        <dbReference type="SAM" id="Coils"/>
    </source>
</evidence>
<protein>
    <recommendedName>
        <fullName evidence="5">histidine kinase</fullName>
        <ecNumber evidence="5">2.7.13.3</ecNumber>
    </recommendedName>
</protein>
<evidence type="ECO:0000313" key="23">
    <source>
        <dbReference type="Proteomes" id="UP001196661"/>
    </source>
</evidence>
<feature type="domain" description="PAS" evidence="20">
    <location>
        <begin position="634"/>
        <end position="706"/>
    </location>
</feature>
<evidence type="ECO:0000256" key="2">
    <source>
        <dbReference type="ARBA" id="ARBA00001935"/>
    </source>
</evidence>
<comment type="similarity">
    <text evidence="4">Belongs to the ethylene receptor family.</text>
</comment>
<organism evidence="22 23">
    <name type="scientific">Leptothoe kymatousa TAU-MAC 1615</name>
    <dbReference type="NCBI Taxonomy" id="2364775"/>
    <lineage>
        <taxon>Bacteria</taxon>
        <taxon>Bacillati</taxon>
        <taxon>Cyanobacteriota</taxon>
        <taxon>Cyanophyceae</taxon>
        <taxon>Nodosilineales</taxon>
        <taxon>Cymatolegaceae</taxon>
        <taxon>Leptothoe</taxon>
        <taxon>Leptothoe kymatousa</taxon>
    </lineage>
</organism>
<dbReference type="InterPro" id="IPR058544">
    <property type="entry name" value="ETR1_N"/>
</dbReference>
<feature type="transmembrane region" description="Helical" evidence="18">
    <location>
        <begin position="63"/>
        <end position="86"/>
    </location>
</feature>
<keyword evidence="12 18" id="KW-1133">Transmembrane helix</keyword>
<dbReference type="InterPro" id="IPR000700">
    <property type="entry name" value="PAS-assoc_C"/>
</dbReference>
<dbReference type="SUPFAM" id="SSF55874">
    <property type="entry name" value="ATPase domain of HSP90 chaperone/DNA topoisomerase II/histidine kinase"/>
    <property type="match status" value="1"/>
</dbReference>
<evidence type="ECO:0000256" key="13">
    <source>
        <dbReference type="ARBA" id="ARBA00023008"/>
    </source>
</evidence>
<dbReference type="SMART" id="SM00065">
    <property type="entry name" value="GAF"/>
    <property type="match status" value="2"/>
</dbReference>
<dbReference type="InterPro" id="IPR036890">
    <property type="entry name" value="HATPase_C_sf"/>
</dbReference>
<evidence type="ECO:0000256" key="11">
    <source>
        <dbReference type="ARBA" id="ARBA00022824"/>
    </source>
</evidence>
<dbReference type="Proteomes" id="UP001196661">
    <property type="component" value="Unassembled WGS sequence"/>
</dbReference>
<dbReference type="PANTHER" id="PTHR43304">
    <property type="entry name" value="PHYTOCHROME-LIKE PROTEIN CPH1"/>
    <property type="match status" value="1"/>
</dbReference>
<dbReference type="Pfam" id="PF02518">
    <property type="entry name" value="HATPase_c"/>
    <property type="match status" value="1"/>
</dbReference>
<dbReference type="SMART" id="SM00091">
    <property type="entry name" value="PAS"/>
    <property type="match status" value="4"/>
</dbReference>
<dbReference type="RefSeq" id="WP_215618857.1">
    <property type="nucleotide sequence ID" value="NZ_JADOER010000011.1"/>
</dbReference>
<accession>A0ABS5Y620</accession>
<dbReference type="InterPro" id="IPR013655">
    <property type="entry name" value="PAS_fold_3"/>
</dbReference>
<keyword evidence="14" id="KW-0902">Two-component regulatory system</keyword>
<evidence type="ECO:0000256" key="6">
    <source>
        <dbReference type="ARBA" id="ARBA00022553"/>
    </source>
</evidence>
<feature type="transmembrane region" description="Helical" evidence="18">
    <location>
        <begin position="27"/>
        <end position="51"/>
    </location>
</feature>
<evidence type="ECO:0000256" key="5">
    <source>
        <dbReference type="ARBA" id="ARBA00012438"/>
    </source>
</evidence>
<evidence type="ECO:0000313" key="22">
    <source>
        <dbReference type="EMBL" id="MBT9312958.1"/>
    </source>
</evidence>
<keyword evidence="23" id="KW-1185">Reference proteome</keyword>
<dbReference type="SMART" id="SM00387">
    <property type="entry name" value="HATPase_c"/>
    <property type="match status" value="1"/>
</dbReference>
<evidence type="ECO:0000256" key="3">
    <source>
        <dbReference type="ARBA" id="ARBA00004477"/>
    </source>
</evidence>
<feature type="domain" description="PAC" evidence="21">
    <location>
        <begin position="710"/>
        <end position="762"/>
    </location>
</feature>
<evidence type="ECO:0000256" key="1">
    <source>
        <dbReference type="ARBA" id="ARBA00000085"/>
    </source>
</evidence>
<feature type="domain" description="Histidine kinase" evidence="19">
    <location>
        <begin position="1043"/>
        <end position="1265"/>
    </location>
</feature>
<evidence type="ECO:0000256" key="9">
    <source>
        <dbReference type="ARBA" id="ARBA00022745"/>
    </source>
</evidence>
<dbReference type="CDD" id="cd00130">
    <property type="entry name" value="PAS"/>
    <property type="match status" value="4"/>
</dbReference>
<dbReference type="PROSITE" id="PS50112">
    <property type="entry name" value="PAS"/>
    <property type="match status" value="4"/>
</dbReference>
<dbReference type="InterPro" id="IPR003018">
    <property type="entry name" value="GAF"/>
</dbReference>
<keyword evidence="9" id="KW-0936">Ethylene signaling pathway</keyword>
<evidence type="ECO:0000256" key="16">
    <source>
        <dbReference type="ARBA" id="ARBA00023157"/>
    </source>
</evidence>
<evidence type="ECO:0000256" key="14">
    <source>
        <dbReference type="ARBA" id="ARBA00023012"/>
    </source>
</evidence>
<dbReference type="InterPro" id="IPR003661">
    <property type="entry name" value="HisK_dim/P_dom"/>
</dbReference>
<dbReference type="SUPFAM" id="SSF47384">
    <property type="entry name" value="Homodimeric domain of signal transducing histidine kinase"/>
    <property type="match status" value="1"/>
</dbReference>
<proteinExistence type="inferred from homology"/>
<feature type="coiled-coil region" evidence="17">
    <location>
        <begin position="750"/>
        <end position="784"/>
    </location>
</feature>
<comment type="subcellular location">
    <subcellularLocation>
        <location evidence="3">Endoplasmic reticulum membrane</location>
        <topology evidence="3">Multi-pass membrane protein</topology>
    </subcellularLocation>
</comment>
<comment type="cofactor">
    <cofactor evidence="2">
        <name>Cu cation</name>
        <dbReference type="ChEBI" id="CHEBI:23378"/>
    </cofactor>
</comment>
<feature type="domain" description="PAC" evidence="21">
    <location>
        <begin position="404"/>
        <end position="456"/>
    </location>
</feature>
<keyword evidence="6" id="KW-0597">Phosphoprotein</keyword>
<dbReference type="SUPFAM" id="SSF55785">
    <property type="entry name" value="PYP-like sensor domain (PAS domain)"/>
    <property type="match status" value="4"/>
</dbReference>
<feature type="domain" description="PAC" evidence="21">
    <location>
        <begin position="853"/>
        <end position="904"/>
    </location>
</feature>
<keyword evidence="13" id="KW-0186">Copper</keyword>
<dbReference type="InterPro" id="IPR000014">
    <property type="entry name" value="PAS"/>
</dbReference>
<dbReference type="Gene3D" id="1.10.287.130">
    <property type="match status" value="1"/>
</dbReference>
<reference evidence="22 23" key="1">
    <citation type="journal article" date="2021" name="Mar. Drugs">
        <title>Genome Reduction and Secondary Metabolism of the Marine Sponge-Associated Cyanobacterium Leptothoe.</title>
        <authorList>
            <person name="Konstantinou D."/>
            <person name="Popin R.V."/>
            <person name="Fewer D.P."/>
            <person name="Sivonen K."/>
            <person name="Gkelis S."/>
        </authorList>
    </citation>
    <scope>NUCLEOTIDE SEQUENCE [LARGE SCALE GENOMIC DNA]</scope>
    <source>
        <strain evidence="22 23">TAU-MAC 1615</strain>
    </source>
</reference>
<feature type="domain" description="PAS" evidence="20">
    <location>
        <begin position="912"/>
        <end position="983"/>
    </location>
</feature>
<keyword evidence="10" id="KW-0418">Kinase</keyword>
<evidence type="ECO:0000256" key="7">
    <source>
        <dbReference type="ARBA" id="ARBA00022679"/>
    </source>
</evidence>
<dbReference type="EC" id="2.7.13.3" evidence="5"/>
<dbReference type="NCBIfam" id="TIGR00229">
    <property type="entry name" value="sensory_box"/>
    <property type="match status" value="4"/>
</dbReference>
<dbReference type="PROSITE" id="PS50109">
    <property type="entry name" value="HIS_KIN"/>
    <property type="match status" value="1"/>
</dbReference>
<dbReference type="InterPro" id="IPR013767">
    <property type="entry name" value="PAS_fold"/>
</dbReference>
<comment type="caution">
    <text evidence="22">The sequence shown here is derived from an EMBL/GenBank/DDBJ whole genome shotgun (WGS) entry which is preliminary data.</text>
</comment>
<evidence type="ECO:0000256" key="12">
    <source>
        <dbReference type="ARBA" id="ARBA00022989"/>
    </source>
</evidence>
<evidence type="ECO:0000256" key="15">
    <source>
        <dbReference type="ARBA" id="ARBA00023136"/>
    </source>
</evidence>
<dbReference type="CDD" id="cd16922">
    <property type="entry name" value="HATPase_EvgS-ArcB-TorS-like"/>
    <property type="match status" value="1"/>
</dbReference>
<dbReference type="InterPro" id="IPR005467">
    <property type="entry name" value="His_kinase_dom"/>
</dbReference>
<feature type="domain" description="PAS" evidence="20">
    <location>
        <begin position="328"/>
        <end position="400"/>
    </location>
</feature>
<keyword evidence="16" id="KW-1015">Disulfide bond</keyword>
<dbReference type="Gene3D" id="3.30.565.10">
    <property type="entry name" value="Histidine kinase-like ATPase, C-terminal domain"/>
    <property type="match status" value="1"/>
</dbReference>
<evidence type="ECO:0000256" key="8">
    <source>
        <dbReference type="ARBA" id="ARBA00022692"/>
    </source>
</evidence>
<dbReference type="Gene3D" id="3.30.450.20">
    <property type="entry name" value="PAS domain"/>
    <property type="match status" value="4"/>
</dbReference>
<dbReference type="PANTHER" id="PTHR43304:SF1">
    <property type="entry name" value="PAC DOMAIN-CONTAINING PROTEIN"/>
    <property type="match status" value="1"/>
</dbReference>
<gene>
    <name evidence="22" type="ORF">IXB28_12125</name>
</gene>
<evidence type="ECO:0000259" key="20">
    <source>
        <dbReference type="PROSITE" id="PS50112"/>
    </source>
</evidence>
<evidence type="ECO:0000256" key="10">
    <source>
        <dbReference type="ARBA" id="ARBA00022777"/>
    </source>
</evidence>
<dbReference type="InterPro" id="IPR001610">
    <property type="entry name" value="PAC"/>
</dbReference>
<comment type="catalytic activity">
    <reaction evidence="1">
        <text>ATP + protein L-histidine = ADP + protein N-phospho-L-histidine.</text>
        <dbReference type="EC" id="2.7.13.3"/>
    </reaction>
</comment>
<keyword evidence="8 18" id="KW-0812">Transmembrane</keyword>
<dbReference type="Pfam" id="PF00512">
    <property type="entry name" value="HisKA"/>
    <property type="match status" value="1"/>
</dbReference>
<evidence type="ECO:0000256" key="18">
    <source>
        <dbReference type="SAM" id="Phobius"/>
    </source>
</evidence>
<dbReference type="InterPro" id="IPR004358">
    <property type="entry name" value="Sig_transdc_His_kin-like_C"/>
</dbReference>
<keyword evidence="7" id="KW-0808">Transferase</keyword>
<dbReference type="PROSITE" id="PS50113">
    <property type="entry name" value="PAC"/>
    <property type="match status" value="3"/>
</dbReference>
<keyword evidence="15 18" id="KW-0472">Membrane</keyword>
<dbReference type="Pfam" id="PF08447">
    <property type="entry name" value="PAS_3"/>
    <property type="match status" value="2"/>
</dbReference>
<dbReference type="Pfam" id="PF00989">
    <property type="entry name" value="PAS"/>
    <property type="match status" value="2"/>
</dbReference>
<dbReference type="InterPro" id="IPR003594">
    <property type="entry name" value="HATPase_dom"/>
</dbReference>
<dbReference type="Pfam" id="PF25487">
    <property type="entry name" value="ETR1_N"/>
    <property type="match status" value="1"/>
</dbReference>
<feature type="domain" description="PAS" evidence="20">
    <location>
        <begin position="781"/>
        <end position="851"/>
    </location>
</feature>
<keyword evidence="11" id="KW-0256">Endoplasmic reticulum</keyword>
<dbReference type="InterPro" id="IPR035965">
    <property type="entry name" value="PAS-like_dom_sf"/>
</dbReference>
<evidence type="ECO:0000259" key="21">
    <source>
        <dbReference type="PROSITE" id="PS50113"/>
    </source>
</evidence>
<dbReference type="SMART" id="SM00086">
    <property type="entry name" value="PAC"/>
    <property type="match status" value="4"/>
</dbReference>
<dbReference type="SUPFAM" id="SSF55781">
    <property type="entry name" value="GAF domain-like"/>
    <property type="match status" value="2"/>
</dbReference>
<dbReference type="InterPro" id="IPR036097">
    <property type="entry name" value="HisK_dim/P_sf"/>
</dbReference>
<dbReference type="CDD" id="cd00082">
    <property type="entry name" value="HisKA"/>
    <property type="match status" value="1"/>
</dbReference>
<dbReference type="Pfam" id="PF01590">
    <property type="entry name" value="GAF"/>
    <property type="match status" value="2"/>
</dbReference>
<dbReference type="PRINTS" id="PR00344">
    <property type="entry name" value="BCTRLSENSOR"/>
</dbReference>
<evidence type="ECO:0000256" key="4">
    <source>
        <dbReference type="ARBA" id="ARBA00009842"/>
    </source>
</evidence>
<name>A0ABS5Y620_9CYAN</name>
<dbReference type="Gene3D" id="3.30.450.40">
    <property type="match status" value="2"/>
</dbReference>
<sequence>METLQNIFSPTQFIPHGHCYLWQPELIWLHLLSDVLIAIAYYSIPVMLVYFVRKREDIPFPGIFLLFGLFITTCGSTHLMAVWTLWHPAYWLSGVLKAITAIVSIYTALELFPTIPAALALPSPQQLRKINQQLETEIDERKQVEAALQEQLKSRQVIADISTRFIDLDAGSIDTEINQALATIGQLKNIDTSYILDFDYVNEVTCMTHEWTDHNVVPLIGNVQNIPFKNLHWVMNPLQRGEPIVVSSVEQLPIEAAGMKTIWQRYSRQSLVGIPLGSEPHPLGVVVFASCSQEISWTEGDIQLFKIFAEILLRSMQRKQAELALRRSEERWQLAISGTNAGIWDWQIDTDEVFYSPRFKQMLGYEGHEFLDHPDEWVNRVHPDDLAYVQSAVQDHWDHKTPDYKTEHRLRCKDGSYRWVLDQAQVLWDEAGTPVRMVGSHTDITDQKLAEAALQKQLQLGKIVSELSSRFINLDPDDTDSEINHALQVIGQLEAVDTTYIFRYAPTDTTLSMTHEWVAAGHTAQINHAQNLPQAAFPWAFRCLFSGESLIIADVADAPPEATVDTQSWQQFGLQAILTIPLMAKGELWGAVGFASFSTVSPWTDANVQLLTIFAEILFRAQQRQQSALALRRSEERWQLALNGSSAGIWDWDMQTRDIFYSPRCKTMLGYGEHEISNSFDAWENRMHPDDIVRVYATLQDHLDGNTPVYQAEYRMQCKDGSHRWFLDSAKALRNEAGNVIRVTGAYTDITERKRAEEELKHLNQELEARVQARTAAFQESEQRFRSLFESAPDFIYVLDHHGLIQQVNPTVAEQSGYAESELLSQPLSNFLSSNTQATCQQEFADLLITGNHRQEMEFVCKDGRILTMDCSCTLVKDSPSDDYILVLQRDVTQRKQAEEERQKLLVTVQRSEQRWRSFLDNVRLMVVGLDAAGAINYVNPHFLSLMGYRRHEVQGENGLHLLFPQSERQQPQEIFQSLLANKTSSHHQVRVFTCCDKEEKIIEWNTTVLTDADGHSTGILSIGEDVSERYAIDRMKDEFISVVSHELRTPLTSIHGALDLVASGLVTPQSDRGQHVLTIAAENSSRLVQLVDDILELERLESGKVKLRQGAVSIQALTRRAYELIELMAERANIHIELAAELDLMIWADGDRISQVLTNLLSNAIKFSEPSSTVSVIVQEIPIHDGSQIQFMVQDQGRGIPPNKLDHIFERFHQVDASDSRSKGGTGLGLAICSSIVQQHGGKIWAESTLGVGSTFFFTLPAACQVAV</sequence>
<evidence type="ECO:0000259" key="19">
    <source>
        <dbReference type="PROSITE" id="PS50109"/>
    </source>
</evidence>
<keyword evidence="17" id="KW-0175">Coiled coil</keyword>
<dbReference type="EMBL" id="JADOER010000011">
    <property type="protein sequence ID" value="MBT9312958.1"/>
    <property type="molecule type" value="Genomic_DNA"/>
</dbReference>
<dbReference type="InterPro" id="IPR052162">
    <property type="entry name" value="Sensor_kinase/Photoreceptor"/>
</dbReference>
<dbReference type="SMART" id="SM00388">
    <property type="entry name" value="HisKA"/>
    <property type="match status" value="1"/>
</dbReference>